<dbReference type="SMART" id="SM00813">
    <property type="entry name" value="Alpha-L-AF_C"/>
    <property type="match status" value="1"/>
</dbReference>
<dbReference type="InterPro" id="IPR055235">
    <property type="entry name" value="ASD1_cat"/>
</dbReference>
<accession>A0AAW4NQ88</accession>
<evidence type="ECO:0000256" key="4">
    <source>
        <dbReference type="ARBA" id="ARBA00023295"/>
    </source>
</evidence>
<name>A0AAW4NQ88_9BACT</name>
<evidence type="ECO:0000259" key="6">
    <source>
        <dbReference type="SMART" id="SM00813"/>
    </source>
</evidence>
<evidence type="ECO:0000313" key="7">
    <source>
        <dbReference type="EMBL" id="MBW4865879.1"/>
    </source>
</evidence>
<keyword evidence="4" id="KW-0326">Glycosidase</keyword>
<dbReference type="GO" id="GO:0046373">
    <property type="term" value="P:L-arabinose metabolic process"/>
    <property type="evidence" value="ECO:0007669"/>
    <property type="project" value="InterPro"/>
</dbReference>
<feature type="chain" id="PRO_5043677709" evidence="5">
    <location>
        <begin position="22"/>
        <end position="517"/>
    </location>
</feature>
<dbReference type="Pfam" id="PF22848">
    <property type="entry name" value="ASD1_dom"/>
    <property type="match status" value="1"/>
</dbReference>
<keyword evidence="3" id="KW-0119">Carbohydrate metabolism</keyword>
<proteinExistence type="predicted"/>
<comment type="subunit">
    <text evidence="1">Homohexamer; trimer of dimers.</text>
</comment>
<evidence type="ECO:0000256" key="5">
    <source>
        <dbReference type="SAM" id="SignalP"/>
    </source>
</evidence>
<evidence type="ECO:0000256" key="3">
    <source>
        <dbReference type="ARBA" id="ARBA00023277"/>
    </source>
</evidence>
<gene>
    <name evidence="7" type="ORF">KZY68_07645</name>
</gene>
<dbReference type="Pfam" id="PF06964">
    <property type="entry name" value="Alpha-L-AF_C"/>
    <property type="match status" value="1"/>
</dbReference>
<reference evidence="7" key="1">
    <citation type="submission" date="2021-07" db="EMBL/GenBank/DDBJ databases">
        <title>Genomic diversity and antimicrobial resistance of Prevotella spp. isolated from chronic lung disease airways.</title>
        <authorList>
            <person name="Webb K.A."/>
            <person name="Olagoke O.S."/>
            <person name="Baird T."/>
            <person name="Neill J."/>
            <person name="Pham A."/>
            <person name="Wells T.J."/>
            <person name="Ramsay K.A."/>
            <person name="Bell S.C."/>
            <person name="Sarovich D.S."/>
            <person name="Price E.P."/>
        </authorList>
    </citation>
    <scope>NUCLEOTIDE SEQUENCE</scope>
    <source>
        <strain evidence="7">SCHI0047.S.3</strain>
    </source>
</reference>
<dbReference type="EMBL" id="JAHXRF010000010">
    <property type="protein sequence ID" value="MBW4865879.1"/>
    <property type="molecule type" value="Genomic_DNA"/>
</dbReference>
<evidence type="ECO:0000313" key="8">
    <source>
        <dbReference type="Proteomes" id="UP001196873"/>
    </source>
</evidence>
<evidence type="ECO:0000256" key="1">
    <source>
        <dbReference type="ARBA" id="ARBA00011165"/>
    </source>
</evidence>
<dbReference type="Proteomes" id="UP001196873">
    <property type="component" value="Unassembled WGS sequence"/>
</dbReference>
<keyword evidence="2" id="KW-0378">Hydrolase</keyword>
<dbReference type="PANTHER" id="PTHR43576:SF2">
    <property type="entry name" value="INTRACELLULAR EXO-ALPHA-L-ARABINOFURANOSIDASE 2"/>
    <property type="match status" value="1"/>
</dbReference>
<sequence length="517" mass="58801">MKKKVLTIVLFILSNTLISFAEDTKIILHTKQSAGTIHKELYGQFAEHLGTCIYGGLWVGKNSSIPNINGYRKDVLHALQDLKVPVLRWPGGCFADEYHWMDGIGPQDKRPKMQNNNWGGTIEDNSFGTHEFLNLCELLGAEPYISGNVGSGTVEELAKWVEYMTSDGDTPMANLRRKNGRQKAWKVKYLGVGNESWGCGGNMRPEYYSDLFRRYSVYCRNYDTNRLYKIASGASDYDYNWTKVLMDNVGNRMDGLSLHYYTVKGWSGSKGSATKFLNDEYYWTIGKCLEIEDVIKKHCSIMDKRDPQKRIGLLVDEWGTWWDEEPGTIRGHLYQQNTMRDAFVAALTLNIFHRHVDRIKMANIAQVVNVLQSMILTDMKGNGHMVLTPTYHVFRMYQPFQDATALPLEVSCDSIKVRENQTIPTIFSSAAETKDNSIVVSLANISLDKSQDIDIVSDLSTINNITGEILKCKDISDYNDFEHPQTITPHVFKDMKIKKNIIKIKIPAKSIVVLNIK</sequence>
<dbReference type="GO" id="GO:0000272">
    <property type="term" value="P:polysaccharide catabolic process"/>
    <property type="evidence" value="ECO:0007669"/>
    <property type="project" value="TreeGrafter"/>
</dbReference>
<comment type="caution">
    <text evidence="7">The sequence shown here is derived from an EMBL/GenBank/DDBJ whole genome shotgun (WGS) entry which is preliminary data.</text>
</comment>
<organism evidence="7 8">
    <name type="scientific">Segatella salivae</name>
    <dbReference type="NCBI Taxonomy" id="228604"/>
    <lineage>
        <taxon>Bacteria</taxon>
        <taxon>Pseudomonadati</taxon>
        <taxon>Bacteroidota</taxon>
        <taxon>Bacteroidia</taxon>
        <taxon>Bacteroidales</taxon>
        <taxon>Prevotellaceae</taxon>
        <taxon>Segatella</taxon>
    </lineage>
</organism>
<dbReference type="GO" id="GO:0046556">
    <property type="term" value="F:alpha-L-arabinofuranosidase activity"/>
    <property type="evidence" value="ECO:0007669"/>
    <property type="project" value="InterPro"/>
</dbReference>
<evidence type="ECO:0000256" key="2">
    <source>
        <dbReference type="ARBA" id="ARBA00022801"/>
    </source>
</evidence>
<dbReference type="AlphaFoldDB" id="A0AAW4NQ88"/>
<dbReference type="PANTHER" id="PTHR43576">
    <property type="entry name" value="ALPHA-L-ARABINOFURANOSIDASE C-RELATED"/>
    <property type="match status" value="1"/>
</dbReference>
<protein>
    <submittedName>
        <fullName evidence="7">Alpha-N-arabinofuranosidase</fullName>
    </submittedName>
</protein>
<feature type="signal peptide" evidence="5">
    <location>
        <begin position="1"/>
        <end position="21"/>
    </location>
</feature>
<keyword evidence="5" id="KW-0732">Signal</keyword>
<dbReference type="InterPro" id="IPR010720">
    <property type="entry name" value="Alpha-L-AF_C"/>
</dbReference>
<feature type="domain" description="Alpha-L-arabinofuranosidase C-terminal" evidence="6">
    <location>
        <begin position="316"/>
        <end position="510"/>
    </location>
</feature>
<dbReference type="RefSeq" id="WP_219428006.1">
    <property type="nucleotide sequence ID" value="NZ_JAHXRD010000015.1"/>
</dbReference>